<dbReference type="InterPro" id="IPR037066">
    <property type="entry name" value="Plug_dom_sf"/>
</dbReference>
<name>A0A086AJP2_FLAHY</name>
<reference evidence="3 5" key="2">
    <citation type="submission" date="2016-11" db="EMBL/GenBank/DDBJ databases">
        <title>Whole genomes of Flavobacteriaceae.</title>
        <authorList>
            <person name="Stine C."/>
            <person name="Li C."/>
            <person name="Tadesse D."/>
        </authorList>
    </citation>
    <scope>NUCLEOTIDE SEQUENCE [LARGE SCALE GENOMIC DNA]</scope>
    <source>
        <strain evidence="3 5">ATCC 29551</strain>
    </source>
</reference>
<evidence type="ECO:0000313" key="4">
    <source>
        <dbReference type="Proteomes" id="UP000028712"/>
    </source>
</evidence>
<proteinExistence type="predicted"/>
<dbReference type="SUPFAM" id="SSF56935">
    <property type="entry name" value="Porins"/>
    <property type="match status" value="1"/>
</dbReference>
<reference evidence="2 4" key="1">
    <citation type="submission" date="2014-07" db="EMBL/GenBank/DDBJ databases">
        <title>Genome of Flavobacterium hydatis DSM 2063.</title>
        <authorList>
            <person name="Pipes S.E."/>
            <person name="Stropko S.J."/>
            <person name="Newman J.D."/>
        </authorList>
    </citation>
    <scope>NUCLEOTIDE SEQUENCE [LARGE SCALE GENOMIC DNA]</scope>
    <source>
        <strain evidence="2 4">DSM 2063</strain>
    </source>
</reference>
<evidence type="ECO:0000313" key="3">
    <source>
        <dbReference type="EMBL" id="OXA97702.1"/>
    </source>
</evidence>
<evidence type="ECO:0000313" key="2">
    <source>
        <dbReference type="EMBL" id="KFF16906.1"/>
    </source>
</evidence>
<dbReference type="Proteomes" id="UP000028712">
    <property type="component" value="Unassembled WGS sequence"/>
</dbReference>
<feature type="signal peptide" evidence="1">
    <location>
        <begin position="1"/>
        <end position="18"/>
    </location>
</feature>
<gene>
    <name evidence="3" type="ORF">B0A62_02250</name>
    <name evidence="2" type="ORF">IW20_09055</name>
</gene>
<sequence length="169" mass="19253">MKKVYLFLSLVFVCFTHAQKKPQPLVILDAKKIGYMDQVQNILEPINPNDISTMTVYKDANSKKYGSDSGVIIITTKKYILDTFYKNNIENSPLKLEIPSAEYLSKIGVVSDKPKSKNQTYDELLRYIDTNTVNNKIEKIESIVFIKPADSQKLNPDWKFGAIEITPAE</sequence>
<accession>A0A086AJP2</accession>
<keyword evidence="5" id="KW-1185">Reference proteome</keyword>
<keyword evidence="1" id="KW-0732">Signal</keyword>
<dbReference type="STRING" id="991.IW20_09055"/>
<dbReference type="Gene3D" id="2.170.130.10">
    <property type="entry name" value="TonB-dependent receptor, plug domain"/>
    <property type="match status" value="1"/>
</dbReference>
<organism evidence="2 4">
    <name type="scientific">Flavobacterium hydatis</name>
    <name type="common">Cytophaga aquatilis</name>
    <dbReference type="NCBI Taxonomy" id="991"/>
    <lineage>
        <taxon>Bacteria</taxon>
        <taxon>Pseudomonadati</taxon>
        <taxon>Bacteroidota</taxon>
        <taxon>Flavobacteriia</taxon>
        <taxon>Flavobacteriales</taxon>
        <taxon>Flavobacteriaceae</taxon>
        <taxon>Flavobacterium</taxon>
    </lineage>
</organism>
<feature type="chain" id="PRO_5001802758" evidence="1">
    <location>
        <begin position="19"/>
        <end position="169"/>
    </location>
</feature>
<protein>
    <submittedName>
        <fullName evidence="2">Uncharacterized protein</fullName>
    </submittedName>
</protein>
<dbReference type="RefSeq" id="WP_035621043.1">
    <property type="nucleotide sequence ID" value="NZ_JBEWQG010000023.1"/>
</dbReference>
<dbReference type="AlphaFoldDB" id="A0A086AJP2"/>
<evidence type="ECO:0000313" key="5">
    <source>
        <dbReference type="Proteomes" id="UP000198424"/>
    </source>
</evidence>
<dbReference type="eggNOG" id="ENOG5030Z4F">
    <property type="taxonomic scope" value="Bacteria"/>
</dbReference>
<evidence type="ECO:0000256" key="1">
    <source>
        <dbReference type="SAM" id="SignalP"/>
    </source>
</evidence>
<dbReference type="OrthoDB" id="1357154at2"/>
<dbReference type="Proteomes" id="UP000198424">
    <property type="component" value="Unassembled WGS sequence"/>
</dbReference>
<comment type="caution">
    <text evidence="2">The sequence shown here is derived from an EMBL/GenBank/DDBJ whole genome shotgun (WGS) entry which is preliminary data.</text>
</comment>
<dbReference type="EMBL" id="JPRM01000012">
    <property type="protein sequence ID" value="KFF16906.1"/>
    <property type="molecule type" value="Genomic_DNA"/>
</dbReference>
<dbReference type="EMBL" id="MUGY01000002">
    <property type="protein sequence ID" value="OXA97702.1"/>
    <property type="molecule type" value="Genomic_DNA"/>
</dbReference>